<dbReference type="GO" id="GO:0016787">
    <property type="term" value="F:hydrolase activity"/>
    <property type="evidence" value="ECO:0007669"/>
    <property type="project" value="UniProtKB-KW"/>
</dbReference>
<feature type="domain" description="AB hydrolase-1" evidence="1">
    <location>
        <begin position="69"/>
        <end position="202"/>
    </location>
</feature>
<sequence>MAGRIKKRWFFWLIIPAWMICSQSCFQMREADRDAEKEFSQRGITASFCRLTVDNIPLHYVKTGNEKFPTLFIIHGSPGSWSAYKRYLMDTSLLKYFRVIAIDRPGFGYSDFGRAFHLDEQSYLIYKIIEHEANGRPLHLVGHSLGGPIIVKLAQEHPQAYASLTVLAGSISPYEEPKESWRGIFVDTPLEFLIPGAFRTCNTEIYYYKKDLFTMDAHYNELTMPVTFIHGDKDPLVTVRNVTYGQQKLAGNKNVKTIIIPGANHFIPWEHFDIIQKHLLTLKTQEK</sequence>
<keyword evidence="3" id="KW-1185">Reference proteome</keyword>
<dbReference type="PRINTS" id="PR00111">
    <property type="entry name" value="ABHYDROLASE"/>
</dbReference>
<proteinExistence type="predicted"/>
<dbReference type="InterPro" id="IPR029058">
    <property type="entry name" value="AB_hydrolase_fold"/>
</dbReference>
<dbReference type="Proteomes" id="UP000321479">
    <property type="component" value="Chromosome"/>
</dbReference>
<dbReference type="AlphaFoldDB" id="A0A5B8V0B2"/>
<organism evidence="2 3">
    <name type="scientific">Mucilaginibacter ginsenosidivorans</name>
    <dbReference type="NCBI Taxonomy" id="398053"/>
    <lineage>
        <taxon>Bacteria</taxon>
        <taxon>Pseudomonadati</taxon>
        <taxon>Bacteroidota</taxon>
        <taxon>Sphingobacteriia</taxon>
        <taxon>Sphingobacteriales</taxon>
        <taxon>Sphingobacteriaceae</taxon>
        <taxon>Mucilaginibacter</taxon>
    </lineage>
</organism>
<protein>
    <submittedName>
        <fullName evidence="2">Alpha/beta hydrolase</fullName>
    </submittedName>
</protein>
<dbReference type="OrthoDB" id="59888at2"/>
<keyword evidence="2" id="KW-0378">Hydrolase</keyword>
<gene>
    <name evidence="2" type="ORF">FRZ54_16250</name>
</gene>
<accession>A0A5B8V0B2</accession>
<dbReference type="PANTHER" id="PTHR43689:SF8">
    <property type="entry name" value="ALPHA_BETA-HYDROLASES SUPERFAMILY PROTEIN"/>
    <property type="match status" value="1"/>
</dbReference>
<dbReference type="EMBL" id="CP042436">
    <property type="protein sequence ID" value="QEC64061.1"/>
    <property type="molecule type" value="Genomic_DNA"/>
</dbReference>
<dbReference type="Pfam" id="PF00561">
    <property type="entry name" value="Abhydrolase_1"/>
    <property type="match status" value="1"/>
</dbReference>
<dbReference type="InterPro" id="IPR000073">
    <property type="entry name" value="AB_hydrolase_1"/>
</dbReference>
<dbReference type="SUPFAM" id="SSF53474">
    <property type="entry name" value="alpha/beta-Hydrolases"/>
    <property type="match status" value="1"/>
</dbReference>
<evidence type="ECO:0000313" key="3">
    <source>
        <dbReference type="Proteomes" id="UP000321479"/>
    </source>
</evidence>
<dbReference type="KEGG" id="mgin:FRZ54_16250"/>
<reference evidence="2 3" key="1">
    <citation type="journal article" date="2017" name="Curr. Microbiol.">
        <title>Mucilaginibacter ginsenosidivorans sp. nov., Isolated from Soil of Ginseng Field.</title>
        <authorList>
            <person name="Kim M.M."/>
            <person name="Siddiqi M.Z."/>
            <person name="Im W.T."/>
        </authorList>
    </citation>
    <scope>NUCLEOTIDE SEQUENCE [LARGE SCALE GENOMIC DNA]</scope>
    <source>
        <strain evidence="2 3">Gsoil 3017</strain>
    </source>
</reference>
<dbReference type="PANTHER" id="PTHR43689">
    <property type="entry name" value="HYDROLASE"/>
    <property type="match status" value="1"/>
</dbReference>
<evidence type="ECO:0000259" key="1">
    <source>
        <dbReference type="Pfam" id="PF00561"/>
    </source>
</evidence>
<evidence type="ECO:0000313" key="2">
    <source>
        <dbReference type="EMBL" id="QEC64061.1"/>
    </source>
</evidence>
<dbReference type="Gene3D" id="3.40.50.1820">
    <property type="entry name" value="alpha/beta hydrolase"/>
    <property type="match status" value="1"/>
</dbReference>
<dbReference type="RefSeq" id="WP_147032634.1">
    <property type="nucleotide sequence ID" value="NZ_CP042436.1"/>
</dbReference>
<name>A0A5B8V0B2_9SPHI</name>